<dbReference type="GeneTree" id="ENSGT00940000165023"/>
<evidence type="ECO:0000259" key="1">
    <source>
        <dbReference type="PROSITE" id="PS50878"/>
    </source>
</evidence>
<name>A0A8C5N146_9ANUR</name>
<dbReference type="SUPFAM" id="SSF56672">
    <property type="entry name" value="DNA/RNA polymerases"/>
    <property type="match status" value="1"/>
</dbReference>
<keyword evidence="3" id="KW-1185">Reference proteome</keyword>
<dbReference type="Gene3D" id="3.60.10.10">
    <property type="entry name" value="Endonuclease/exonuclease/phosphatase"/>
    <property type="match status" value="1"/>
</dbReference>
<dbReference type="InterPro" id="IPR036691">
    <property type="entry name" value="Endo/exonu/phosph_ase_sf"/>
</dbReference>
<dbReference type="CDD" id="cd09076">
    <property type="entry name" value="L1-EN"/>
    <property type="match status" value="1"/>
</dbReference>
<reference evidence="2" key="2">
    <citation type="submission" date="2025-09" db="UniProtKB">
        <authorList>
            <consortium name="Ensembl"/>
        </authorList>
    </citation>
    <scope>IDENTIFICATION</scope>
</reference>
<dbReference type="Proteomes" id="UP000694569">
    <property type="component" value="Unplaced"/>
</dbReference>
<dbReference type="Pfam" id="PF00078">
    <property type="entry name" value="RVT_1"/>
    <property type="match status" value="1"/>
</dbReference>
<accession>A0A8C5N146</accession>
<sequence>MASRKSPYAPSDLQLCSHNVRGLNIPEKRTRLLRELRSSRASVAFLQETHFRAGSAPTLKDANYPVGYFSDYMQSKSRGVAILISKEVPFVMEATLTDDGGRYVFVRGSILDTVYTFASIYLPNKKQHTCLARILRLLDTFQKGITLVAGDFNVTLEPQLDSSTGSSSTPAHVLRSIRRSLHAYRLVDVWRALHPSERDYSYFSQVHSTHTRIDYFFMHYNNLALTASIDIMATTWSDHAPLNLKIQSPLFVPRERQWRLNVSLLDDPLISEELRTTLEHFFTENNTPDISIPMLWEAHKAVIRGFFIGKGTARKKKRDEEHHTLVGEVRKLELEHIASNDATVYQRLLQARQALEKVINASLRFQALRARSFFALSENKPGRFLARVLQDRRIKSYIPKIRTSGDSLATDPTLIAGEFLTFFSDLYHIDDAATTPSQMEHIDAYLAKTIPKPLDPSDRKTLSAEISAEEIVEALKSSKNGKSPGPDGLPIEYYKKNSDTLLPRLVSLFNAFQDGGTPHPHSLIATIALLPKPEKDHTACGNYRPISLLNTDVKLLARVLANRLKRFMPQLIHPDQVGFIPGREARDATIRVLNAITHSKQSKTPLLLLSTDAEKAFDRVLWPFLFRTLHTYGVGEGFISWIRALYSAPSARVRVNGALTTSFQIHNGTRQGCPLSPLLFALSLEPLLSSIRQNTNIRGVQGSSSEHKVAAYADDLMFLLPDPVGSLPEVLSELRNFGSLSGFKINETKSEMLSIAPRNNWRRTLSTQYNFRWCTSSLTYLGIRLTSDFTNLFSANFSPLLATFKEDTARWSPKFLSWMGRISVIKMNFLPRLLYLFHTIPIIISLTFHKEIRTLFSSFIWPKTRPRLKYDTLSKTKMCGGLALPDTRLYYHSTHLNRVVDWMTGSPEQRWIDLEDAQIGRPVQTLPWLPWKAIRSLTKGTSPVSSTLVIWHKVRTKYALSTYPSPLLPISHNPDFPAKILRSLAARLTDAPIIRACHILKDSKFVSLEDDVQGVLSFAEKFNFYQIKSFLKKLPNNLSLTRRLSAFELLCHRSSPLAHAVSTIYGLLRAIDNESPAFMSRWERILEGPISEEDWTKTLTLTHSGSQVSKYQESSYKIITFWYRTPAMLASFNITVSPNCWRCNTEIGTYIHIWWECALLRPFWKTVQNLVRVTTDTTLDFTPHTFLLLQLPFSVATLKKSLLLRILLVARSLIPVCWKSTSAPTLKLLVDRLEVLRSNEELALAPAKAAQHFLDVWFHWSSYCASASFREALGGETEVPGDLE</sequence>
<dbReference type="PROSITE" id="PS50878">
    <property type="entry name" value="RT_POL"/>
    <property type="match status" value="1"/>
</dbReference>
<organism evidence="2 3">
    <name type="scientific">Leptobrachium leishanense</name>
    <name type="common">Leishan spiny toad</name>
    <dbReference type="NCBI Taxonomy" id="445787"/>
    <lineage>
        <taxon>Eukaryota</taxon>
        <taxon>Metazoa</taxon>
        <taxon>Chordata</taxon>
        <taxon>Craniata</taxon>
        <taxon>Vertebrata</taxon>
        <taxon>Euteleostomi</taxon>
        <taxon>Amphibia</taxon>
        <taxon>Batrachia</taxon>
        <taxon>Anura</taxon>
        <taxon>Pelobatoidea</taxon>
        <taxon>Megophryidae</taxon>
        <taxon>Leptobrachium</taxon>
    </lineage>
</organism>
<dbReference type="PANTHER" id="PTHR31635">
    <property type="entry name" value="REVERSE TRANSCRIPTASE DOMAIN-CONTAINING PROTEIN-RELATED"/>
    <property type="match status" value="1"/>
</dbReference>
<proteinExistence type="predicted"/>
<dbReference type="InterPro" id="IPR000477">
    <property type="entry name" value="RT_dom"/>
</dbReference>
<dbReference type="InterPro" id="IPR005135">
    <property type="entry name" value="Endo/exonuclease/phosphatase"/>
</dbReference>
<evidence type="ECO:0000313" key="2">
    <source>
        <dbReference type="Ensembl" id="ENSLLEP00000022085.1"/>
    </source>
</evidence>
<feature type="domain" description="Reverse transcriptase" evidence="1">
    <location>
        <begin position="511"/>
        <end position="785"/>
    </location>
</feature>
<dbReference type="Ensembl" id="ENSLLET00000022940.1">
    <property type="protein sequence ID" value="ENSLLEP00000022085.1"/>
    <property type="gene ID" value="ENSLLEG00000014024.1"/>
</dbReference>
<reference evidence="2" key="1">
    <citation type="submission" date="2025-08" db="UniProtKB">
        <authorList>
            <consortium name="Ensembl"/>
        </authorList>
    </citation>
    <scope>IDENTIFICATION</scope>
</reference>
<protein>
    <recommendedName>
        <fullName evidence="1">Reverse transcriptase domain-containing protein</fullName>
    </recommendedName>
</protein>
<dbReference type="GO" id="GO:0003824">
    <property type="term" value="F:catalytic activity"/>
    <property type="evidence" value="ECO:0007669"/>
    <property type="project" value="InterPro"/>
</dbReference>
<dbReference type="SUPFAM" id="SSF56219">
    <property type="entry name" value="DNase I-like"/>
    <property type="match status" value="1"/>
</dbReference>
<dbReference type="InterPro" id="IPR043502">
    <property type="entry name" value="DNA/RNA_pol_sf"/>
</dbReference>
<dbReference type="Pfam" id="PF03372">
    <property type="entry name" value="Exo_endo_phos"/>
    <property type="match status" value="1"/>
</dbReference>
<evidence type="ECO:0000313" key="3">
    <source>
        <dbReference type="Proteomes" id="UP000694569"/>
    </source>
</evidence>
<dbReference type="PANTHER" id="PTHR31635:SF196">
    <property type="entry name" value="REVERSE TRANSCRIPTASE DOMAIN-CONTAINING PROTEIN-RELATED"/>
    <property type="match status" value="1"/>
</dbReference>
<dbReference type="CDD" id="cd01650">
    <property type="entry name" value="RT_nLTR_like"/>
    <property type="match status" value="1"/>
</dbReference>